<dbReference type="InterPro" id="IPR016143">
    <property type="entry name" value="Citrate_synth-like_sm_a-sub"/>
</dbReference>
<dbReference type="GO" id="GO:0005975">
    <property type="term" value="P:carbohydrate metabolic process"/>
    <property type="evidence" value="ECO:0007669"/>
    <property type="project" value="TreeGrafter"/>
</dbReference>
<evidence type="ECO:0000313" key="5">
    <source>
        <dbReference type="EMBL" id="XBY44484.1"/>
    </source>
</evidence>
<dbReference type="KEGG" id="mflg:ABS361_21140"/>
<dbReference type="EC" id="2.3.3.16" evidence="3"/>
<dbReference type="GO" id="GO:0006099">
    <property type="term" value="P:tricarboxylic acid cycle"/>
    <property type="evidence" value="ECO:0007669"/>
    <property type="project" value="TreeGrafter"/>
</dbReference>
<reference evidence="5" key="1">
    <citation type="submission" date="2024-06" db="EMBL/GenBank/DDBJ databases">
        <title>Methylostella associata gen. nov., sp. nov., a novel Ancalomicrobiaceae-affiliated facultatively methylotrophic bacteria that feed on methanotrophs of the genus Methylococcus.</title>
        <authorList>
            <person name="Saltykova V."/>
            <person name="Danilova O.V."/>
            <person name="Oshkin I.Y."/>
            <person name="Belova S.E."/>
            <person name="Pimenov N.V."/>
            <person name="Dedysh S.N."/>
        </authorList>
    </citation>
    <scope>NUCLEOTIDE SEQUENCE</scope>
    <source>
        <strain evidence="5">S20</strain>
    </source>
</reference>
<dbReference type="SUPFAM" id="SSF48256">
    <property type="entry name" value="Citrate synthase"/>
    <property type="match status" value="1"/>
</dbReference>
<dbReference type="Gene3D" id="1.10.230.10">
    <property type="entry name" value="Cytochrome P450-Terp, domain 2"/>
    <property type="match status" value="1"/>
</dbReference>
<evidence type="ECO:0000256" key="1">
    <source>
        <dbReference type="ARBA" id="ARBA00004751"/>
    </source>
</evidence>
<dbReference type="InterPro" id="IPR002020">
    <property type="entry name" value="Citrate_synthase"/>
</dbReference>
<organism evidence="5">
    <name type="scientific">Methyloraptor flagellatus</name>
    <dbReference type="NCBI Taxonomy" id="3162530"/>
    <lineage>
        <taxon>Bacteria</taxon>
        <taxon>Pseudomonadati</taxon>
        <taxon>Pseudomonadota</taxon>
        <taxon>Alphaproteobacteria</taxon>
        <taxon>Hyphomicrobiales</taxon>
        <taxon>Ancalomicrobiaceae</taxon>
        <taxon>Methyloraptor</taxon>
    </lineage>
</organism>
<gene>
    <name evidence="5" type="ORF">ABS361_21140</name>
</gene>
<dbReference type="PANTHER" id="PTHR11739">
    <property type="entry name" value="CITRATE SYNTHASE"/>
    <property type="match status" value="1"/>
</dbReference>
<evidence type="ECO:0000256" key="3">
    <source>
        <dbReference type="ARBA" id="ARBA00012972"/>
    </source>
</evidence>
<dbReference type="Gene3D" id="1.10.580.10">
    <property type="entry name" value="Citrate Synthase, domain 1"/>
    <property type="match status" value="2"/>
</dbReference>
<evidence type="ECO:0000256" key="4">
    <source>
        <dbReference type="ARBA" id="ARBA00022679"/>
    </source>
</evidence>
<evidence type="ECO:0000256" key="2">
    <source>
        <dbReference type="ARBA" id="ARBA00010566"/>
    </source>
</evidence>
<dbReference type="Pfam" id="PF00285">
    <property type="entry name" value="Citrate_synt"/>
    <property type="match status" value="1"/>
</dbReference>
<dbReference type="PRINTS" id="PR00143">
    <property type="entry name" value="CITRTSNTHASE"/>
</dbReference>
<accession>A0AAU7XBQ0</accession>
<dbReference type="AlphaFoldDB" id="A0AAU7XBQ0"/>
<keyword evidence="4" id="KW-0808">Transferase</keyword>
<dbReference type="RefSeq" id="WP_407049577.1">
    <property type="nucleotide sequence ID" value="NZ_CP158568.1"/>
</dbReference>
<dbReference type="EMBL" id="CP158568">
    <property type="protein sequence ID" value="XBY44484.1"/>
    <property type="molecule type" value="Genomic_DNA"/>
</dbReference>
<dbReference type="CDD" id="cd06102">
    <property type="entry name" value="citrate_synt_like_2"/>
    <property type="match status" value="1"/>
</dbReference>
<protein>
    <recommendedName>
        <fullName evidence="3">citrate synthase (unknown stereospecificity)</fullName>
        <ecNumber evidence="3">2.3.3.16</ecNumber>
    </recommendedName>
</protein>
<dbReference type="GO" id="GO:0005829">
    <property type="term" value="C:cytosol"/>
    <property type="evidence" value="ECO:0007669"/>
    <property type="project" value="TreeGrafter"/>
</dbReference>
<sequence length="392" mass="40950">MKNKLTAREAAAELGIGVASLYAYVSRGMIRSEPQPGTRTKLYSAEDVRALKGRVAGAAPERPGAGGLGPAPIETALTLIRDDRLFYRGIDVETLARHARLEAVASLLWDTGAPETGDADPFAAAAPFQTVAVPEDGGIVGRLLVGLARAAETDLAGYAPGPAAIARTGARILRQMTHVATGAPLGTDQPIHAALAKAWNAPAEPIRRALVLMADHELAASTLAVRVTASTGASPWRAVTSGLACLDGPRHGGMSDRVAALFETVGDGDPERALAARLKAGETLPGFGHPLYRGEDPRSRLLVEAVRARPEAARVIARADAIAAAAERLTGRHPNLDFGLVVAARAIGLPAEAPITLFAIARTVGWIGHVIEQSAVGKLIRIRATYIGRRPD</sequence>
<proteinExistence type="inferred from homology"/>
<dbReference type="GO" id="GO:0036440">
    <property type="term" value="F:citrate synthase activity"/>
    <property type="evidence" value="ECO:0007669"/>
    <property type="project" value="UniProtKB-EC"/>
</dbReference>
<dbReference type="PANTHER" id="PTHR11739:SF4">
    <property type="entry name" value="CITRATE SYNTHASE, PEROXISOMAL"/>
    <property type="match status" value="1"/>
</dbReference>
<comment type="pathway">
    <text evidence="1">Carbohydrate metabolism; tricarboxylic acid cycle; isocitrate from oxaloacetate: step 1/2.</text>
</comment>
<name>A0AAU7XBQ0_9HYPH</name>
<dbReference type="InterPro" id="IPR016142">
    <property type="entry name" value="Citrate_synth-like_lrg_a-sub"/>
</dbReference>
<comment type="similarity">
    <text evidence="2">Belongs to the citrate synthase family.</text>
</comment>
<dbReference type="InterPro" id="IPR036969">
    <property type="entry name" value="Citrate_synthase_sf"/>
</dbReference>